<reference evidence="2" key="1">
    <citation type="submission" date="2021-06" db="EMBL/GenBank/DDBJ databases">
        <authorList>
            <person name="Hodson N. C."/>
            <person name="Mongue J. A."/>
            <person name="Jaron S. K."/>
        </authorList>
    </citation>
    <scope>NUCLEOTIDE SEQUENCE</scope>
</reference>
<feature type="transmembrane region" description="Helical" evidence="1">
    <location>
        <begin position="49"/>
        <end position="68"/>
    </location>
</feature>
<keyword evidence="1" id="KW-0812">Transmembrane</keyword>
<dbReference type="Proteomes" id="UP000708208">
    <property type="component" value="Unassembled WGS sequence"/>
</dbReference>
<feature type="transmembrane region" description="Helical" evidence="1">
    <location>
        <begin position="579"/>
        <end position="598"/>
    </location>
</feature>
<accession>A0A8J2NTT8</accession>
<keyword evidence="3" id="KW-1185">Reference proteome</keyword>
<keyword evidence="1" id="KW-0472">Membrane</keyword>
<organism evidence="2 3">
    <name type="scientific">Allacma fusca</name>
    <dbReference type="NCBI Taxonomy" id="39272"/>
    <lineage>
        <taxon>Eukaryota</taxon>
        <taxon>Metazoa</taxon>
        <taxon>Ecdysozoa</taxon>
        <taxon>Arthropoda</taxon>
        <taxon>Hexapoda</taxon>
        <taxon>Collembola</taxon>
        <taxon>Symphypleona</taxon>
        <taxon>Sminthuridae</taxon>
        <taxon>Allacma</taxon>
    </lineage>
</organism>
<dbReference type="OrthoDB" id="6777687at2759"/>
<keyword evidence="1" id="KW-1133">Transmembrane helix</keyword>
<comment type="caution">
    <text evidence="2">The sequence shown here is derived from an EMBL/GenBank/DDBJ whole genome shotgun (WGS) entry which is preliminary data.</text>
</comment>
<protein>
    <submittedName>
        <fullName evidence="2">Uncharacterized protein</fullName>
    </submittedName>
</protein>
<name>A0A8J2NTT8_9HEXA</name>
<evidence type="ECO:0000313" key="3">
    <source>
        <dbReference type="Proteomes" id="UP000708208"/>
    </source>
</evidence>
<evidence type="ECO:0000256" key="1">
    <source>
        <dbReference type="SAM" id="Phobius"/>
    </source>
</evidence>
<feature type="non-terminal residue" evidence="2">
    <location>
        <position position="629"/>
    </location>
</feature>
<dbReference type="EMBL" id="CAJVCH010024549">
    <property type="protein sequence ID" value="CAG7696967.1"/>
    <property type="molecule type" value="Genomic_DNA"/>
</dbReference>
<sequence>RRGSCEFNSCGGPSITASQCDCCIGTHISLQPHSLGRNWAASLDFMMDLFTFILIASSFPSLILSLTWKNRLEVTPGLIVEQLPLPVIYETFLPAILEYKRPIVNSSDLSTDAIFHRNCTSNEYFPNSPCPTAYYLKEEVDRFYQFFKESHSTSEFSQTRYGQQFNWNDMEETFNIFMSSFAINDAVTQHIDQLIEDAPMKLYHLEKDIKEFNSVNITNIRNMMQAFYDQYWKEISSDRIDDALYANAISLYETMLLQQHIMEIVRWNRVMEDCGNYKIPRSFVREAKIKGIMDRLRQNLTKNYYDFAIPDENQYYQHKLASCVVTPTSVFVTIRIPISRAVNSSNIEFFKAHAVPFLTPHVANISESICRVNVNDEHYIYNNRLGYVKPSNCQPFQLCQIPKYWYNDISDPCLTAVRELNGVEIVKQCPITCMAEGALQLQRYPLIKQVSRNNYAVTGKTDGTLIKCPDRKDAKVPEHQIGAIILELQPYCRIQVDQGQPTTDLMTLSGNTIIPVHWTLDKKLGPVSTVELSWGFLQRTNAQAINPNVSRNVQIPTNFFSSNVPDETSKDSLGLGLELLWLLLLTIGLVAGFVYVFFTTRKIDKDVIQNGRKESVVYLTSPSASDMEY</sequence>
<dbReference type="AlphaFoldDB" id="A0A8J2NTT8"/>
<gene>
    <name evidence="2" type="ORF">AFUS01_LOCUS3979</name>
</gene>
<proteinExistence type="predicted"/>
<evidence type="ECO:0000313" key="2">
    <source>
        <dbReference type="EMBL" id="CAG7696967.1"/>
    </source>
</evidence>